<reference evidence="9" key="1">
    <citation type="journal article" date="2016" name="Genome Announc.">
        <title>Draft genome sequences of fungus Aspergillus calidoustus.</title>
        <authorList>
            <person name="Horn F."/>
            <person name="Linde J."/>
            <person name="Mattern D.J."/>
            <person name="Walther G."/>
            <person name="Guthke R."/>
            <person name="Scherlach K."/>
            <person name="Martin K."/>
            <person name="Brakhage A.A."/>
            <person name="Petzke L."/>
            <person name="Valiante V."/>
        </authorList>
    </citation>
    <scope>NUCLEOTIDE SEQUENCE [LARGE SCALE GENOMIC DNA]</scope>
    <source>
        <strain evidence="9">SF006504</strain>
    </source>
</reference>
<keyword evidence="6" id="KW-0482">Metalloprotease</keyword>
<feature type="compositionally biased region" description="Polar residues" evidence="7">
    <location>
        <begin position="349"/>
        <end position="358"/>
    </location>
</feature>
<dbReference type="GO" id="GO:0008237">
    <property type="term" value="F:metallopeptidase activity"/>
    <property type="evidence" value="ECO:0007669"/>
    <property type="project" value="UniProtKB-KW"/>
</dbReference>
<protein>
    <submittedName>
        <fullName evidence="8">Uncharacterized protein</fullName>
    </submittedName>
</protein>
<evidence type="ECO:0000256" key="2">
    <source>
        <dbReference type="ARBA" id="ARBA00022670"/>
    </source>
</evidence>
<keyword evidence="9" id="KW-1185">Reference proteome</keyword>
<keyword evidence="4" id="KW-0378">Hydrolase</keyword>
<dbReference type="PANTHER" id="PTHR15910:SF1">
    <property type="entry name" value="ARCHAEMETZINCIN-2"/>
    <property type="match status" value="1"/>
</dbReference>
<dbReference type="PANTHER" id="PTHR15910">
    <property type="entry name" value="ARCHAEMETZINCIN"/>
    <property type="match status" value="1"/>
</dbReference>
<feature type="region of interest" description="Disordered" evidence="7">
    <location>
        <begin position="121"/>
        <end position="158"/>
    </location>
</feature>
<dbReference type="SUPFAM" id="SSF55486">
    <property type="entry name" value="Metalloproteases ('zincins'), catalytic domain"/>
    <property type="match status" value="1"/>
</dbReference>
<evidence type="ECO:0000256" key="4">
    <source>
        <dbReference type="ARBA" id="ARBA00022801"/>
    </source>
</evidence>
<feature type="region of interest" description="Disordered" evidence="7">
    <location>
        <begin position="1"/>
        <end position="96"/>
    </location>
</feature>
<evidence type="ECO:0000313" key="9">
    <source>
        <dbReference type="Proteomes" id="UP000054771"/>
    </source>
</evidence>
<dbReference type="OrthoDB" id="2365600at2759"/>
<dbReference type="OMA" id="CFGIDHC"/>
<name>A0A0U5C3H8_ASPCI</name>
<keyword evidence="5" id="KW-0862">Zinc</keyword>
<dbReference type="GO" id="GO:0006508">
    <property type="term" value="P:proteolysis"/>
    <property type="evidence" value="ECO:0007669"/>
    <property type="project" value="UniProtKB-KW"/>
</dbReference>
<dbReference type="EMBL" id="CDMC01000003">
    <property type="protein sequence ID" value="CEL02170.1"/>
    <property type="molecule type" value="Genomic_DNA"/>
</dbReference>
<evidence type="ECO:0000256" key="1">
    <source>
        <dbReference type="ARBA" id="ARBA00001947"/>
    </source>
</evidence>
<dbReference type="Proteomes" id="UP000054771">
    <property type="component" value="Unassembled WGS sequence"/>
</dbReference>
<keyword evidence="2" id="KW-0645">Protease</keyword>
<accession>A0A0U5C3H8</accession>
<evidence type="ECO:0000313" key="8">
    <source>
        <dbReference type="EMBL" id="CEL02170.1"/>
    </source>
</evidence>
<feature type="compositionally biased region" description="Low complexity" evidence="7">
    <location>
        <begin position="51"/>
        <end position="64"/>
    </location>
</feature>
<evidence type="ECO:0000256" key="5">
    <source>
        <dbReference type="ARBA" id="ARBA00022833"/>
    </source>
</evidence>
<dbReference type="InterPro" id="IPR012962">
    <property type="entry name" value="Pept_M54_archaemetzincn"/>
</dbReference>
<dbReference type="GO" id="GO:0046872">
    <property type="term" value="F:metal ion binding"/>
    <property type="evidence" value="ECO:0007669"/>
    <property type="project" value="UniProtKB-KW"/>
</dbReference>
<organism evidence="8 9">
    <name type="scientific">Aspergillus calidoustus</name>
    <dbReference type="NCBI Taxonomy" id="454130"/>
    <lineage>
        <taxon>Eukaryota</taxon>
        <taxon>Fungi</taxon>
        <taxon>Dikarya</taxon>
        <taxon>Ascomycota</taxon>
        <taxon>Pezizomycotina</taxon>
        <taxon>Eurotiomycetes</taxon>
        <taxon>Eurotiomycetidae</taxon>
        <taxon>Eurotiales</taxon>
        <taxon>Aspergillaceae</taxon>
        <taxon>Aspergillus</taxon>
        <taxon>Aspergillus subgen. Nidulantes</taxon>
    </lineage>
</organism>
<dbReference type="AlphaFoldDB" id="A0A0U5C3H8"/>
<dbReference type="CDD" id="cd11375">
    <property type="entry name" value="Peptidase_M54"/>
    <property type="match status" value="1"/>
</dbReference>
<gene>
    <name evidence="8" type="ORF">ASPCAL03342</name>
</gene>
<comment type="cofactor">
    <cofactor evidence="1">
        <name>Zn(2+)</name>
        <dbReference type="ChEBI" id="CHEBI:29105"/>
    </cofactor>
</comment>
<evidence type="ECO:0000256" key="7">
    <source>
        <dbReference type="SAM" id="MobiDB-lite"/>
    </source>
</evidence>
<dbReference type="Pfam" id="PF07998">
    <property type="entry name" value="Peptidase_M54"/>
    <property type="match status" value="1"/>
</dbReference>
<keyword evidence="3" id="KW-0479">Metal-binding</keyword>
<feature type="region of interest" description="Disordered" evidence="7">
    <location>
        <begin position="338"/>
        <end position="358"/>
    </location>
</feature>
<feature type="region of interest" description="Disordered" evidence="7">
    <location>
        <begin position="199"/>
        <end position="220"/>
    </location>
</feature>
<evidence type="ECO:0000256" key="6">
    <source>
        <dbReference type="ARBA" id="ARBA00023049"/>
    </source>
</evidence>
<dbReference type="InterPro" id="IPR024079">
    <property type="entry name" value="MetalloPept_cat_dom_sf"/>
</dbReference>
<sequence>MHPSPPSAAYCPHSKIIYTPSPHAPQVGYTQPSLETRQDAMGPAPAPSFLSSSSSSQKQKSNSSALRPDQLRTDLENFPAPLVLPDDDLALDPEYPPQSFQEWVDEEERNGLTARRRTVYVLGPPGGDGDGDGDGDSSSVGVEVASWTRPQKTGSKSEPDMIAFAETQDVVEYLSAFYHGLPVKQLTLANWKFTSWDEPKPGATKRSTTTKRRKTAKTPQSIGLATPTECIRIRTRPCPDSVYSHQLNLDDLLDAAISILPKDAYALCMLVHHDLFEDDDDTFVCGRAYGGSRVAVVSTARYHPGLDGIQGIQEGHAWPAAHCQAYVEDTCRAAGAVGKKRKKGSSASHPQASRNPNGANRLLEAALAAYTNPTNTNTSSTGLNPEDGTPLWLFRTARTISHELGHCFGIDHCVYYACIMQGSASLSEDTRQPPYLCPVDLAKVLAATGASVVERDRALLRFCEREGWRDDPGFRAFAAWLRASLELLEVGVEGCEGRDEGGEVDKKSRSGTGSALITESWKRIWEDLDDE</sequence>
<evidence type="ECO:0000256" key="3">
    <source>
        <dbReference type="ARBA" id="ARBA00022723"/>
    </source>
</evidence>
<dbReference type="Gene3D" id="3.40.390.10">
    <property type="entry name" value="Collagenase (Catalytic Domain)"/>
    <property type="match status" value="1"/>
</dbReference>
<proteinExistence type="predicted"/>